<dbReference type="InterPro" id="IPR029058">
    <property type="entry name" value="AB_hydrolase_fold"/>
</dbReference>
<proteinExistence type="predicted"/>
<keyword evidence="4" id="KW-1185">Reference proteome</keyword>
<evidence type="ECO:0000256" key="1">
    <source>
        <dbReference type="ARBA" id="ARBA00022801"/>
    </source>
</evidence>
<dbReference type="Pfam" id="PF12697">
    <property type="entry name" value="Abhydrolase_6"/>
    <property type="match status" value="1"/>
</dbReference>
<dbReference type="SUPFAM" id="SSF53474">
    <property type="entry name" value="alpha/beta-Hydrolases"/>
    <property type="match status" value="1"/>
</dbReference>
<feature type="domain" description="AB hydrolase-1" evidence="2">
    <location>
        <begin position="22"/>
        <end position="252"/>
    </location>
</feature>
<dbReference type="PANTHER" id="PTHR43798">
    <property type="entry name" value="MONOACYLGLYCEROL LIPASE"/>
    <property type="match status" value="1"/>
</dbReference>
<comment type="caution">
    <text evidence="3">The sequence shown here is derived from an EMBL/GenBank/DDBJ whole genome shotgun (WGS) entry which is preliminary data.</text>
</comment>
<dbReference type="Proteomes" id="UP001524318">
    <property type="component" value="Unassembled WGS sequence"/>
</dbReference>
<dbReference type="RefSeq" id="WP_254750441.1">
    <property type="nucleotide sequence ID" value="NZ_JANCLV010000007.1"/>
</dbReference>
<organism evidence="3 4">
    <name type="scientific">Pseudarthrobacter humi</name>
    <dbReference type="NCBI Taxonomy" id="2952523"/>
    <lineage>
        <taxon>Bacteria</taxon>
        <taxon>Bacillati</taxon>
        <taxon>Actinomycetota</taxon>
        <taxon>Actinomycetes</taxon>
        <taxon>Micrococcales</taxon>
        <taxon>Micrococcaceae</taxon>
        <taxon>Pseudarthrobacter</taxon>
    </lineage>
</organism>
<dbReference type="EMBL" id="JANCLV010000007">
    <property type="protein sequence ID" value="MCP9000426.1"/>
    <property type="molecule type" value="Genomic_DNA"/>
</dbReference>
<evidence type="ECO:0000313" key="3">
    <source>
        <dbReference type="EMBL" id="MCP9000426.1"/>
    </source>
</evidence>
<reference evidence="3 4" key="1">
    <citation type="submission" date="2022-06" db="EMBL/GenBank/DDBJ databases">
        <title>Pseudarthrobacter sp. strain RMG13 Genome sequencing and assembly.</title>
        <authorList>
            <person name="Kim I."/>
        </authorList>
    </citation>
    <scope>NUCLEOTIDE SEQUENCE [LARGE SCALE GENOMIC DNA]</scope>
    <source>
        <strain evidence="3 4">RMG13</strain>
    </source>
</reference>
<name>A0ABT1LR29_9MICC</name>
<evidence type="ECO:0000259" key="2">
    <source>
        <dbReference type="Pfam" id="PF12697"/>
    </source>
</evidence>
<gene>
    <name evidence="3" type="ORF">NFC73_11895</name>
</gene>
<protein>
    <submittedName>
        <fullName evidence="3">Alpha/beta hydrolase</fullName>
    </submittedName>
</protein>
<dbReference type="InterPro" id="IPR050266">
    <property type="entry name" value="AB_hydrolase_sf"/>
</dbReference>
<dbReference type="InterPro" id="IPR000073">
    <property type="entry name" value="AB_hydrolase_1"/>
</dbReference>
<evidence type="ECO:0000313" key="4">
    <source>
        <dbReference type="Proteomes" id="UP001524318"/>
    </source>
</evidence>
<dbReference type="PANTHER" id="PTHR43798:SF31">
    <property type="entry name" value="AB HYDROLASE SUPERFAMILY PROTEIN YCLE"/>
    <property type="match status" value="1"/>
</dbReference>
<dbReference type="Gene3D" id="3.40.50.1820">
    <property type="entry name" value="alpha/beta hydrolase"/>
    <property type="match status" value="1"/>
</dbReference>
<accession>A0ABT1LR29</accession>
<dbReference type="PRINTS" id="PR00111">
    <property type="entry name" value="ABHYDROLASE"/>
</dbReference>
<dbReference type="GO" id="GO:0016787">
    <property type="term" value="F:hydrolase activity"/>
    <property type="evidence" value="ECO:0007669"/>
    <property type="project" value="UniProtKB-KW"/>
</dbReference>
<sequence>MDSVEVSGLRIAYQRAGRGPSLVLLHGAYDDSRSWRRQMEGLCNDFTVFAWDAPGCGQSDDPPPDLTDRDLGDILAAFLQAAVQGKPHVLGLSWGSCMALALYAGHPEAAASLILASAYAGWAGSLPAEEVERRIAQVTSELDHPGTVVIEDWLPTLFTQHADTALIQEAIDISADFHPAGMRAILNALGRSDYRDVLPAITIPTLLLYGAEDVRSPLDVARDMHRRIPASELVVIPGVGHMAASEAPEAFNTAVRQFLRRVAT</sequence>
<keyword evidence="1 3" id="KW-0378">Hydrolase</keyword>